<dbReference type="CDD" id="cd19544">
    <property type="entry name" value="E-C_NRPS"/>
    <property type="match status" value="1"/>
</dbReference>
<proteinExistence type="predicted"/>
<dbReference type="GO" id="GO:0031177">
    <property type="term" value="F:phosphopantetheine binding"/>
    <property type="evidence" value="ECO:0007669"/>
    <property type="project" value="TreeGrafter"/>
</dbReference>
<comment type="cofactor">
    <cofactor evidence="1">
        <name>pantetheine 4'-phosphate</name>
        <dbReference type="ChEBI" id="CHEBI:47942"/>
    </cofactor>
</comment>
<dbReference type="Pfam" id="PF00668">
    <property type="entry name" value="Condensation"/>
    <property type="match status" value="2"/>
</dbReference>
<dbReference type="SUPFAM" id="SSF47336">
    <property type="entry name" value="ACP-like"/>
    <property type="match status" value="1"/>
</dbReference>
<feature type="non-terminal residue" evidence="5">
    <location>
        <position position="1693"/>
    </location>
</feature>
<dbReference type="GO" id="GO:0005737">
    <property type="term" value="C:cytoplasm"/>
    <property type="evidence" value="ECO:0007669"/>
    <property type="project" value="TreeGrafter"/>
</dbReference>
<dbReference type="InterPro" id="IPR023213">
    <property type="entry name" value="CAT-like_dom_sf"/>
</dbReference>
<evidence type="ECO:0000256" key="1">
    <source>
        <dbReference type="ARBA" id="ARBA00001957"/>
    </source>
</evidence>
<keyword evidence="6" id="KW-1185">Reference proteome</keyword>
<dbReference type="GO" id="GO:0072330">
    <property type="term" value="P:monocarboxylic acid biosynthetic process"/>
    <property type="evidence" value="ECO:0007669"/>
    <property type="project" value="UniProtKB-ARBA"/>
</dbReference>
<dbReference type="PANTHER" id="PTHR45527">
    <property type="entry name" value="NONRIBOSOMAL PEPTIDE SYNTHETASE"/>
    <property type="match status" value="1"/>
</dbReference>
<dbReference type="InterPro" id="IPR041464">
    <property type="entry name" value="TubC_N"/>
</dbReference>
<dbReference type="Gene3D" id="1.10.10.1830">
    <property type="entry name" value="Non-ribosomal peptide synthase, adenylation domain"/>
    <property type="match status" value="1"/>
</dbReference>
<dbReference type="NCBIfam" id="TIGR01733">
    <property type="entry name" value="AA-adenyl-dom"/>
    <property type="match status" value="1"/>
</dbReference>
<dbReference type="InterPro" id="IPR036736">
    <property type="entry name" value="ACP-like_sf"/>
</dbReference>
<sequence>MNIDDLLLRAIEVGVTLRLDGDRLTYDAPGGLPADLRAQLTAHRDELITILRQHTADGYPPLTTADGDTGALSSGQERLWLVEQLTGPNTLHHVHLRLRWRGVLDAGLLTAAAHHLVARHPALRTVFPVVGGTPSAVVLDGDPACLIEVTHVDRPEVAERLLDRQRTTLFDTQAGPLTRLAVVTLDDDEHLLALTQHHLITDGWSAGLLVGELTRTYAALLRGEHPPAPPAGPTYADYVHTERRQRATLEHASRRDWWTRHLTGLTALDLPRDRDRRSDPGNRAGAAHPLRLDPATIARLDDLARRHDTTLYTVLLAAWAVVLHRYCGQDRFGIGTVTDGRDRPELRTLVGFLANTVVLRCDLSGTPTLPELLDRLRAEITGAFTHELPYADVVAATGDRELIQAAFVFENLPAVPTGDVPGLIALTPEGRIDGGADGTAKFDLSLVAGRADGGLTGLLEYATAQFSPMLIAQLADQLVTLLRDIADDPDRPVHDFPLISEHSRAWVLGWGRGTAFSSASISARVHDWVEKTPDTVAVVHGDLAQTYGELGALADRVAAGLQAVGVVAGSRVVVCAERALELPAMLLGVWRAGGTYVPVDPGYPAARIAHVLADSSPAAVLVNTSMGFEVDVPVVTMSDLPETPGLPVEGDAAYVIYTSGSTGVPKGVVVEHRQVSRLFMATGHWFGFDATDTWVLAHSFAFDFSVWEIWGALVHGGRLVVVDEEVVRSPRELAGVVAAEQVTVLCQTPSAFARFEIGASALRWVIFGGEVLQPASLEGWFARHGDSSPRLINMYGITETTVHVTYRPITPADLNATSPIGVPIPDLRVYVLDHHGRLVPPGMAGEVYVGGAGLARGYLGRTGLTASRFVADLFAGDGSRMYRTGDMARWSMSGDLEFVGRNDDQVQVRGYRVELGEIEAALLRVPGVSQAVVNRELVAYYVGDGVDAAGLREHLAAELPGYMVPAAFVALDTLPLTPSGKVDRTALPAPDGDAFARARYEEPQGATEQAIAQIWAELLDVGRVSRFDDFFALGGHSLLAVTVVERLRERGIATDVRTVFSAPTVAGLAEATATGPGDAVVVPVNLIAEDTAVITPDLLPLVELSQGEIDRIVAAVPGGVGNVQDIYPLAPLQEGMLFHHLMAEEADAYVLANLLAVDSRERLDEFLAALQVVVDRHDVLRTSLVWEGVSRPVQVVWWCAPLSVEEVEAAELRGTAKRIDLGAAPLLRVLVAHDVENGRWLLLVLMHHVIDDNTSLQTIVGEVGAIMAGRADELPEPVPYRNVVAQAVLGVSGAEHEVFFTGMLGDVEEPCAPYGVLDVHGDGSGVAQAEITVDDDITARIRDLARRSGVSAAAVFHLAWALVLARLTGRDDVVFGTVLFGRMQGDAGSRRGVGASINTLPVRIDTTGRTVTEGVRAAHETLTGLIRHEHAPLSLAQRCSGVPAGVPLFTSLLNYRHSTLFEADEVGVLPGVEALSSRERTNYPLVVSVDDSGDRLHLTAQAQAPIDPGQVCALLGQALAELTAADRPLAELDVLPEGERLRVLSDFNPQVEVPSPGVATVDAWVWARIEESPDAVAVVHEGRGMTYGELGVLADRVAAGLQSLGVVAGSRVVVCAERALELPAMLLGVWRAGGTYVPVDPGYPAARIAQVLEDAAPVVVLVNGSVTVDVGVPVLHVDDVPERAGEPVEGDAA</sequence>
<keyword evidence="2" id="KW-0596">Phosphopantetheine</keyword>
<feature type="domain" description="Carrier" evidence="4">
    <location>
        <begin position="1002"/>
        <end position="1076"/>
    </location>
</feature>
<evidence type="ECO:0000259" key="4">
    <source>
        <dbReference type="PROSITE" id="PS50075"/>
    </source>
</evidence>
<dbReference type="Pfam" id="PF00501">
    <property type="entry name" value="AMP-binding"/>
    <property type="match status" value="2"/>
</dbReference>
<dbReference type="GO" id="GO:0043041">
    <property type="term" value="P:amino acid activation for nonribosomal peptide biosynthetic process"/>
    <property type="evidence" value="ECO:0007669"/>
    <property type="project" value="TreeGrafter"/>
</dbReference>
<dbReference type="Pfam" id="PF00550">
    <property type="entry name" value="PP-binding"/>
    <property type="match status" value="1"/>
</dbReference>
<dbReference type="PROSITE" id="PS50075">
    <property type="entry name" value="CARRIER"/>
    <property type="match status" value="1"/>
</dbReference>
<dbReference type="Gene3D" id="3.40.50.12780">
    <property type="entry name" value="N-terminal domain of ligase-like"/>
    <property type="match status" value="2"/>
</dbReference>
<dbReference type="Gene3D" id="3.30.300.30">
    <property type="match status" value="1"/>
</dbReference>
<evidence type="ECO:0000313" key="6">
    <source>
        <dbReference type="Proteomes" id="UP000294543"/>
    </source>
</evidence>
<dbReference type="InterPro" id="IPR044894">
    <property type="entry name" value="TubC_N_sf"/>
</dbReference>
<dbReference type="InterPro" id="IPR010071">
    <property type="entry name" value="AA_adenyl_dom"/>
</dbReference>
<dbReference type="Pfam" id="PF13193">
    <property type="entry name" value="AMP-binding_C"/>
    <property type="match status" value="1"/>
</dbReference>
<dbReference type="Gene3D" id="1.10.1200.10">
    <property type="entry name" value="ACP-like"/>
    <property type="match status" value="1"/>
</dbReference>
<dbReference type="InterPro" id="IPR001242">
    <property type="entry name" value="Condensation_dom"/>
</dbReference>
<dbReference type="EMBL" id="SMKP01000296">
    <property type="protein sequence ID" value="TDD05140.1"/>
    <property type="molecule type" value="Genomic_DNA"/>
</dbReference>
<dbReference type="FunFam" id="1.10.1200.10:FF:000016">
    <property type="entry name" value="Non-ribosomal peptide synthase"/>
    <property type="match status" value="1"/>
</dbReference>
<dbReference type="InterPro" id="IPR042099">
    <property type="entry name" value="ANL_N_sf"/>
</dbReference>
<dbReference type="InterPro" id="IPR006162">
    <property type="entry name" value="Ppantetheine_attach_site"/>
</dbReference>
<name>A0A4R4VXD0_9ACTN</name>
<dbReference type="CDD" id="cd19531">
    <property type="entry name" value="LCL_NRPS-like"/>
    <property type="match status" value="1"/>
</dbReference>
<dbReference type="Gene3D" id="3.30.559.30">
    <property type="entry name" value="Nonribosomal peptide synthetase, condensation domain"/>
    <property type="match status" value="2"/>
</dbReference>
<dbReference type="SUPFAM" id="SSF56801">
    <property type="entry name" value="Acetyl-CoA synthetase-like"/>
    <property type="match status" value="2"/>
</dbReference>
<dbReference type="CDD" id="cd17643">
    <property type="entry name" value="A_NRPS_Cytc1-like"/>
    <property type="match status" value="1"/>
</dbReference>
<dbReference type="InterPro" id="IPR009081">
    <property type="entry name" value="PP-bd_ACP"/>
</dbReference>
<dbReference type="InterPro" id="IPR025110">
    <property type="entry name" value="AMP-bd_C"/>
</dbReference>
<comment type="caution">
    <text evidence="5">The sequence shown here is derived from an EMBL/GenBank/DDBJ whole genome shotgun (WGS) entry which is preliminary data.</text>
</comment>
<dbReference type="RefSeq" id="WP_132519612.1">
    <property type="nucleotide sequence ID" value="NZ_SMKP01000296.1"/>
</dbReference>
<keyword evidence="3" id="KW-0597">Phosphoprotein</keyword>
<dbReference type="InterPro" id="IPR020845">
    <property type="entry name" value="AMP-binding_CS"/>
</dbReference>
<dbReference type="Gene3D" id="3.30.559.10">
    <property type="entry name" value="Chloramphenicol acetyltransferase-like domain"/>
    <property type="match status" value="2"/>
</dbReference>
<evidence type="ECO:0000256" key="2">
    <source>
        <dbReference type="ARBA" id="ARBA00022450"/>
    </source>
</evidence>
<dbReference type="Pfam" id="PF18563">
    <property type="entry name" value="TubC_N"/>
    <property type="match status" value="1"/>
</dbReference>
<accession>A0A4R4VXD0</accession>
<dbReference type="GO" id="GO:0044550">
    <property type="term" value="P:secondary metabolite biosynthetic process"/>
    <property type="evidence" value="ECO:0007669"/>
    <property type="project" value="TreeGrafter"/>
</dbReference>
<evidence type="ECO:0000256" key="3">
    <source>
        <dbReference type="ARBA" id="ARBA00022553"/>
    </source>
</evidence>
<protein>
    <submittedName>
        <fullName evidence="5">Amino acid adenylation domain-containing protein</fullName>
    </submittedName>
</protein>
<reference evidence="5 6" key="1">
    <citation type="submission" date="2019-03" db="EMBL/GenBank/DDBJ databases">
        <title>Draft genome sequences of novel Actinobacteria.</title>
        <authorList>
            <person name="Sahin N."/>
            <person name="Ay H."/>
            <person name="Saygin H."/>
        </authorList>
    </citation>
    <scope>NUCLEOTIDE SEQUENCE [LARGE SCALE GENOMIC DNA]</scope>
    <source>
        <strain evidence="5 6">KC712</strain>
    </source>
</reference>
<dbReference type="PROSITE" id="PS00012">
    <property type="entry name" value="PHOSPHOPANTETHEINE"/>
    <property type="match status" value="1"/>
</dbReference>
<organism evidence="5 6">
    <name type="scientific">Nonomuraea diastatica</name>
    <dbReference type="NCBI Taxonomy" id="1848329"/>
    <lineage>
        <taxon>Bacteria</taxon>
        <taxon>Bacillati</taxon>
        <taxon>Actinomycetota</taxon>
        <taxon>Actinomycetes</taxon>
        <taxon>Streptosporangiales</taxon>
        <taxon>Streptosporangiaceae</taxon>
        <taxon>Nonomuraea</taxon>
    </lineage>
</organism>
<dbReference type="InterPro" id="IPR000873">
    <property type="entry name" value="AMP-dep_synth/lig_dom"/>
</dbReference>
<dbReference type="OrthoDB" id="3671989at2"/>
<dbReference type="GO" id="GO:0008610">
    <property type="term" value="P:lipid biosynthetic process"/>
    <property type="evidence" value="ECO:0007669"/>
    <property type="project" value="UniProtKB-ARBA"/>
</dbReference>
<dbReference type="SUPFAM" id="SSF52777">
    <property type="entry name" value="CoA-dependent acyltransferases"/>
    <property type="match status" value="4"/>
</dbReference>
<dbReference type="Proteomes" id="UP000294543">
    <property type="component" value="Unassembled WGS sequence"/>
</dbReference>
<dbReference type="InterPro" id="IPR045851">
    <property type="entry name" value="AMP-bd_C_sf"/>
</dbReference>
<dbReference type="FunFam" id="3.40.50.12780:FF:000012">
    <property type="entry name" value="Non-ribosomal peptide synthetase"/>
    <property type="match status" value="1"/>
</dbReference>
<dbReference type="PROSITE" id="PS00455">
    <property type="entry name" value="AMP_BINDING"/>
    <property type="match status" value="1"/>
</dbReference>
<evidence type="ECO:0000313" key="5">
    <source>
        <dbReference type="EMBL" id="TDD05140.1"/>
    </source>
</evidence>
<dbReference type="PANTHER" id="PTHR45527:SF1">
    <property type="entry name" value="FATTY ACID SYNTHASE"/>
    <property type="match status" value="1"/>
</dbReference>
<dbReference type="GO" id="GO:0003824">
    <property type="term" value="F:catalytic activity"/>
    <property type="evidence" value="ECO:0007669"/>
    <property type="project" value="InterPro"/>
</dbReference>
<gene>
    <name evidence="5" type="ORF">E1294_49690</name>
</gene>